<reference evidence="1 2" key="1">
    <citation type="journal article" date="2019" name="Nat. Med.">
        <title>A library of human gut bacterial isolates paired with longitudinal multiomics data enables mechanistic microbiome research.</title>
        <authorList>
            <person name="Poyet M."/>
            <person name="Groussin M."/>
            <person name="Gibbons S.M."/>
            <person name="Avila-Pacheco J."/>
            <person name="Jiang X."/>
            <person name="Kearney S.M."/>
            <person name="Perrotta A.R."/>
            <person name="Berdy B."/>
            <person name="Zhao S."/>
            <person name="Lieberman T.D."/>
            <person name="Swanson P.K."/>
            <person name="Smith M."/>
            <person name="Roesemann S."/>
            <person name="Alexander J.E."/>
            <person name="Rich S.A."/>
            <person name="Livny J."/>
            <person name="Vlamakis H."/>
            <person name="Clish C."/>
            <person name="Bullock K."/>
            <person name="Deik A."/>
            <person name="Scott J."/>
            <person name="Pierce K.A."/>
            <person name="Xavier R.J."/>
            <person name="Alm E.J."/>
        </authorList>
    </citation>
    <scope>NUCLEOTIDE SEQUENCE [LARGE SCALE GENOMIC DNA]</scope>
    <source>
        <strain evidence="1 2">BIOML-A163</strain>
    </source>
</reference>
<organism evidence="1 2">
    <name type="scientific">Bacteroides ovatus</name>
    <dbReference type="NCBI Taxonomy" id="28116"/>
    <lineage>
        <taxon>Bacteria</taxon>
        <taxon>Pseudomonadati</taxon>
        <taxon>Bacteroidota</taxon>
        <taxon>Bacteroidia</taxon>
        <taxon>Bacteroidales</taxon>
        <taxon>Bacteroidaceae</taxon>
        <taxon>Bacteroides</taxon>
    </lineage>
</organism>
<evidence type="ECO:0000313" key="1">
    <source>
        <dbReference type="EMBL" id="KAA3950864.1"/>
    </source>
</evidence>
<dbReference type="Pfam" id="PF12771">
    <property type="entry name" value="SusD-like_2"/>
    <property type="match status" value="1"/>
</dbReference>
<proteinExistence type="predicted"/>
<feature type="non-terminal residue" evidence="1">
    <location>
        <position position="1"/>
    </location>
</feature>
<dbReference type="InterPro" id="IPR011990">
    <property type="entry name" value="TPR-like_helical_dom_sf"/>
</dbReference>
<protein>
    <submittedName>
        <fullName evidence="1">SusD/RagB family nutrient-binding outer membrane lipoprotein</fullName>
    </submittedName>
</protein>
<dbReference type="AlphaFoldDB" id="A0A5M5C6B9"/>
<dbReference type="Proteomes" id="UP000323717">
    <property type="component" value="Unassembled WGS sequence"/>
</dbReference>
<sequence length="155" mass="17767">NQEMAKAPMKLAMMPYAEVEFIKAELLKKGVIDGGSSAAKEAYQKGVQAAIEQWGQKMPDHYFENPEAAYDDTLERIMNQKFVALFFCDYQQWFEYNRTGFPVLPVGPGIANANNKMPKRFKYPSALQRTNLKNYQAAKANMGGDDFHIRLMWQQ</sequence>
<gene>
    <name evidence="1" type="ORF">F3D71_14735</name>
</gene>
<comment type="caution">
    <text evidence="1">The sequence shown here is derived from an EMBL/GenBank/DDBJ whole genome shotgun (WGS) entry which is preliminary data.</text>
</comment>
<keyword evidence="1" id="KW-0449">Lipoprotein</keyword>
<dbReference type="SUPFAM" id="SSF48452">
    <property type="entry name" value="TPR-like"/>
    <property type="match status" value="1"/>
</dbReference>
<name>A0A5M5C6B9_BACOV</name>
<dbReference type="InterPro" id="IPR041662">
    <property type="entry name" value="SusD-like_2"/>
</dbReference>
<accession>A0A5M5C6B9</accession>
<dbReference type="Gene3D" id="1.25.40.390">
    <property type="match status" value="1"/>
</dbReference>
<evidence type="ECO:0000313" key="2">
    <source>
        <dbReference type="Proteomes" id="UP000323717"/>
    </source>
</evidence>
<dbReference type="EMBL" id="VWLE01000208">
    <property type="protein sequence ID" value="KAA3950864.1"/>
    <property type="molecule type" value="Genomic_DNA"/>
</dbReference>